<comment type="subcellular location">
    <subcellularLocation>
        <location evidence="1">Cell membrane</location>
        <topology evidence="1">Single-pass type I membrane protein</topology>
    </subcellularLocation>
</comment>
<dbReference type="InterPro" id="IPR021663">
    <property type="entry name" value="CD3_zeta/IgE_Fc_rcpt_gamma"/>
</dbReference>
<proteinExistence type="predicted"/>
<dbReference type="EMBL" id="JBBPFD010000021">
    <property type="protein sequence ID" value="KAK7882451.1"/>
    <property type="molecule type" value="Genomic_DNA"/>
</dbReference>
<sequence>MESVRLVLSVLLVLLKPTSCSALAISDPMICYILDGVLIVYCIIATTLFFREKFSHQVATVKSQQQTGGIYQELGQAKNADQYEELQTFKKKPKKRKKSQVEQPAKEQGPEPLPGTSSAP</sequence>
<keyword evidence="6" id="KW-0675">Receptor</keyword>
<evidence type="ECO:0000313" key="10">
    <source>
        <dbReference type="EMBL" id="KAK7882451.1"/>
    </source>
</evidence>
<comment type="caution">
    <text evidence="10">The sequence shown here is derived from an EMBL/GenBank/DDBJ whole genome shotgun (WGS) entry which is preliminary data.</text>
</comment>
<evidence type="ECO:0008006" key="12">
    <source>
        <dbReference type="Google" id="ProtNLM"/>
    </source>
</evidence>
<dbReference type="GO" id="GO:0019767">
    <property type="term" value="F:IgE receptor activity"/>
    <property type="evidence" value="ECO:0007669"/>
    <property type="project" value="InterPro"/>
</dbReference>
<keyword evidence="4" id="KW-0391">Immunity</keyword>
<evidence type="ECO:0000256" key="4">
    <source>
        <dbReference type="ARBA" id="ARBA00022859"/>
    </source>
</evidence>
<evidence type="ECO:0000256" key="6">
    <source>
        <dbReference type="ARBA" id="ARBA00023170"/>
    </source>
</evidence>
<accession>A0AAW0MV26</accession>
<dbReference type="GO" id="GO:0002376">
    <property type="term" value="P:immune system process"/>
    <property type="evidence" value="ECO:0007669"/>
    <property type="project" value="UniProtKB-KW"/>
</dbReference>
<dbReference type="Pfam" id="PF11628">
    <property type="entry name" value="TCR_zetazeta"/>
    <property type="match status" value="1"/>
</dbReference>
<evidence type="ECO:0000256" key="7">
    <source>
        <dbReference type="SAM" id="MobiDB-lite"/>
    </source>
</evidence>
<feature type="signal peptide" evidence="9">
    <location>
        <begin position="1"/>
        <end position="22"/>
    </location>
</feature>
<feature type="region of interest" description="Disordered" evidence="7">
    <location>
        <begin position="88"/>
        <end position="120"/>
    </location>
</feature>
<evidence type="ECO:0000256" key="5">
    <source>
        <dbReference type="ARBA" id="ARBA00023157"/>
    </source>
</evidence>
<reference evidence="11" key="1">
    <citation type="submission" date="2024-04" db="EMBL/GenBank/DDBJ databases">
        <title>Salinicola lusitanus LLJ914,a marine bacterium isolated from the Okinawa Trough.</title>
        <authorList>
            <person name="Li J."/>
        </authorList>
    </citation>
    <scope>NUCLEOTIDE SEQUENCE [LARGE SCALE GENOMIC DNA]</scope>
</reference>
<gene>
    <name evidence="10" type="ORF">WMY93_028625</name>
</gene>
<feature type="compositionally biased region" description="Basic residues" evidence="7">
    <location>
        <begin position="89"/>
        <end position="98"/>
    </location>
</feature>
<dbReference type="Proteomes" id="UP001460270">
    <property type="component" value="Unassembled WGS sequence"/>
</dbReference>
<keyword evidence="9" id="KW-0732">Signal</keyword>
<dbReference type="GO" id="GO:0032998">
    <property type="term" value="C:Fc-epsilon receptor I complex"/>
    <property type="evidence" value="ECO:0007669"/>
    <property type="project" value="InterPro"/>
</dbReference>
<keyword evidence="5" id="KW-1015">Disulfide bond</keyword>
<dbReference type="AlphaFoldDB" id="A0AAW0MV26"/>
<evidence type="ECO:0000313" key="11">
    <source>
        <dbReference type="Proteomes" id="UP001460270"/>
    </source>
</evidence>
<keyword evidence="2" id="KW-1003">Cell membrane</keyword>
<feature type="chain" id="PRO_5043586887" description="T-cell surface glycoprotein CD3 zeta chain" evidence="9">
    <location>
        <begin position="23"/>
        <end position="120"/>
    </location>
</feature>
<dbReference type="PANTHER" id="PTHR16803">
    <property type="entry name" value="HIGH AFFINITY IMMUNOGLOBULIN EPSILON RECEPTOR GAMMA-SUBUNIT"/>
    <property type="match status" value="1"/>
</dbReference>
<keyword evidence="11" id="KW-1185">Reference proteome</keyword>
<evidence type="ECO:0000256" key="3">
    <source>
        <dbReference type="ARBA" id="ARBA00022553"/>
    </source>
</evidence>
<keyword evidence="8" id="KW-1133">Transmembrane helix</keyword>
<feature type="transmembrane region" description="Helical" evidence="8">
    <location>
        <begin position="32"/>
        <end position="50"/>
    </location>
</feature>
<protein>
    <recommendedName>
        <fullName evidence="12">T-cell surface glycoprotein CD3 zeta chain</fullName>
    </recommendedName>
</protein>
<keyword evidence="8" id="KW-0812">Transmembrane</keyword>
<dbReference type="PANTHER" id="PTHR16803:SF0">
    <property type="entry name" value="HIGH AFFINITY IMMUNOGLOBULIN EPSILON RECEPTOR SUBUNIT GAMMA"/>
    <property type="match status" value="1"/>
</dbReference>
<evidence type="ECO:0000256" key="1">
    <source>
        <dbReference type="ARBA" id="ARBA00004251"/>
    </source>
</evidence>
<name>A0AAW0MV26_9GOBI</name>
<organism evidence="10 11">
    <name type="scientific">Mugilogobius chulae</name>
    <name type="common">yellowstripe goby</name>
    <dbReference type="NCBI Taxonomy" id="88201"/>
    <lineage>
        <taxon>Eukaryota</taxon>
        <taxon>Metazoa</taxon>
        <taxon>Chordata</taxon>
        <taxon>Craniata</taxon>
        <taxon>Vertebrata</taxon>
        <taxon>Euteleostomi</taxon>
        <taxon>Actinopterygii</taxon>
        <taxon>Neopterygii</taxon>
        <taxon>Teleostei</taxon>
        <taxon>Neoteleostei</taxon>
        <taxon>Acanthomorphata</taxon>
        <taxon>Gobiaria</taxon>
        <taxon>Gobiiformes</taxon>
        <taxon>Gobioidei</taxon>
        <taxon>Gobiidae</taxon>
        <taxon>Gobionellinae</taxon>
        <taxon>Mugilogobius</taxon>
    </lineage>
</organism>
<keyword evidence="3" id="KW-0597">Phosphoprotein</keyword>
<evidence type="ECO:0000256" key="2">
    <source>
        <dbReference type="ARBA" id="ARBA00022475"/>
    </source>
</evidence>
<evidence type="ECO:0000256" key="9">
    <source>
        <dbReference type="SAM" id="SignalP"/>
    </source>
</evidence>
<dbReference type="InterPro" id="IPR042340">
    <property type="entry name" value="FCER1G"/>
</dbReference>
<keyword evidence="8" id="KW-0472">Membrane</keyword>
<evidence type="ECO:0000256" key="8">
    <source>
        <dbReference type="SAM" id="Phobius"/>
    </source>
</evidence>